<sequence>MTDDQWQDQQQKLHDVQKRRFLRRSKESPTPYELLANMRPLTDRVTQEDVHAQASIKHQLTITLGHVIRDILAPIRLQIPEDASLAEQEMYRLLMGKSVRPYLWQKIQSISISLQDVILHYFLRSEQVYSKVEIDGLLFLVAISPEGRAGSWYINLPFQDGQERRFRVHEAVVIQGMGSDAMEQELSALFALRSQLFRTVKQATAYSHKVIVQIAGLTQLMSEASQDGRLLEHVKHNLNQQVLSLFQSENDLALLDSNTKIESFHLEVHQLEAVNDYIYSELARIIQVPKTKLLGESAGGLNATGAYDYQHYQDYLQSIREQVLYPFLDAMQLAYQVVQPSNINRTKEVLELLAYSHTTLDFLDATTRDQLHARLVALLDL</sequence>
<name>A0A968GG25_9SPIO</name>
<proteinExistence type="predicted"/>
<evidence type="ECO:0000259" key="1">
    <source>
        <dbReference type="Pfam" id="PF06381"/>
    </source>
</evidence>
<evidence type="ECO:0000313" key="2">
    <source>
        <dbReference type="EMBL" id="NIZ47593.1"/>
    </source>
</evidence>
<comment type="caution">
    <text evidence="2">The sequence shown here is derived from an EMBL/GenBank/DDBJ whole genome shotgun (WGS) entry which is preliminary data.</text>
</comment>
<accession>A0A968GG25</accession>
<dbReference type="Proteomes" id="UP000752013">
    <property type="component" value="Unassembled WGS sequence"/>
</dbReference>
<gene>
    <name evidence="2" type="ORF">HCT46_06685</name>
</gene>
<reference evidence="2" key="1">
    <citation type="submission" date="2020-03" db="EMBL/GenBank/DDBJ databases">
        <title>Spirochaetal bacteria isolated from arthropods constitute a novel genus Entomospira genus novum within the order Spirochaetales.</title>
        <authorList>
            <person name="Grana-Miraglia L."/>
            <person name="Sikutova S."/>
            <person name="Fingerle V."/>
            <person name="Sing A."/>
            <person name="Castillo-Ramirez S."/>
            <person name="Margos G."/>
            <person name="Rudolf I."/>
        </authorList>
    </citation>
    <scope>NUCLEOTIDE SEQUENCE</scope>
    <source>
        <strain evidence="2">BR208</strain>
    </source>
</reference>
<organism evidence="2 3">
    <name type="scientific">Entomospira nematocerorum</name>
    <dbReference type="NCBI Taxonomy" id="2719987"/>
    <lineage>
        <taxon>Bacteria</taxon>
        <taxon>Pseudomonadati</taxon>
        <taxon>Spirochaetota</taxon>
        <taxon>Spirochaetia</taxon>
        <taxon>Spirochaetales</taxon>
        <taxon>Spirochaetaceae</taxon>
        <taxon>Entomospira</taxon>
    </lineage>
</organism>
<dbReference type="EMBL" id="JAATLK010000002">
    <property type="protein sequence ID" value="NIZ47593.1"/>
    <property type="molecule type" value="Genomic_DNA"/>
</dbReference>
<dbReference type="RefSeq" id="WP_167704181.1">
    <property type="nucleotide sequence ID" value="NZ_CP118169.1"/>
</dbReference>
<evidence type="ECO:0000313" key="3">
    <source>
        <dbReference type="Proteomes" id="UP000752013"/>
    </source>
</evidence>
<protein>
    <submittedName>
        <fullName evidence="2">DUF1073 domain-containing protein</fullName>
    </submittedName>
</protein>
<dbReference type="AlphaFoldDB" id="A0A968GG25"/>
<dbReference type="InterPro" id="IPR024459">
    <property type="entry name" value="Acb1-like_N"/>
</dbReference>
<keyword evidence="3" id="KW-1185">Reference proteome</keyword>
<dbReference type="Pfam" id="PF06381">
    <property type="entry name" value="Phage_portal_3"/>
    <property type="match status" value="1"/>
</dbReference>
<feature type="domain" description="Anti-CBASS protein Acb1-like N-terminal" evidence="1">
    <location>
        <begin position="199"/>
        <end position="331"/>
    </location>
</feature>